<feature type="transmembrane region" description="Helical" evidence="7">
    <location>
        <begin position="106"/>
        <end position="134"/>
    </location>
</feature>
<keyword evidence="2" id="KW-0813">Transport</keyword>
<evidence type="ECO:0000313" key="9">
    <source>
        <dbReference type="EMBL" id="MXY91851.1"/>
    </source>
</evidence>
<dbReference type="InterPro" id="IPR036259">
    <property type="entry name" value="MFS_trans_sf"/>
</dbReference>
<keyword evidence="6 7" id="KW-0472">Membrane</keyword>
<keyword evidence="4 7" id="KW-0812">Transmembrane</keyword>
<keyword evidence="5 7" id="KW-1133">Transmembrane helix</keyword>
<evidence type="ECO:0000256" key="3">
    <source>
        <dbReference type="ARBA" id="ARBA00022475"/>
    </source>
</evidence>
<dbReference type="PANTHER" id="PTHR23513:SF6">
    <property type="entry name" value="MAJOR FACILITATOR SUPERFAMILY ASSOCIATED DOMAIN-CONTAINING PROTEIN"/>
    <property type="match status" value="1"/>
</dbReference>
<feature type="transmembrane region" description="Helical" evidence="7">
    <location>
        <begin position="304"/>
        <end position="323"/>
    </location>
</feature>
<dbReference type="InterPro" id="IPR020846">
    <property type="entry name" value="MFS_dom"/>
</dbReference>
<feature type="transmembrane region" description="Helical" evidence="7">
    <location>
        <begin position="369"/>
        <end position="388"/>
    </location>
</feature>
<evidence type="ECO:0000256" key="4">
    <source>
        <dbReference type="ARBA" id="ARBA00022692"/>
    </source>
</evidence>
<evidence type="ECO:0000256" key="1">
    <source>
        <dbReference type="ARBA" id="ARBA00004651"/>
    </source>
</evidence>
<feature type="transmembrane region" description="Helical" evidence="7">
    <location>
        <begin position="269"/>
        <end position="292"/>
    </location>
</feature>
<feature type="transmembrane region" description="Helical" evidence="7">
    <location>
        <begin position="329"/>
        <end position="348"/>
    </location>
</feature>
<feature type="domain" description="Major facilitator superfamily (MFS) profile" evidence="8">
    <location>
        <begin position="237"/>
        <end position="423"/>
    </location>
</feature>
<sequence>MRSPGSLWRNRSFTRLWVAHITSGAGTAITNVALPLTAVLVLEATPPEMGLLAVAGSLPNLLFGFIAGVWVDRVRRKPILVWADIGRALLLLTIPAAAFLDQLSFMHLWIVAFAVGTFTVFFQIGAISVLPALVEKRDLVEANSKLSTSDAVISIAGPAAGGGLVQLFGAPKAILIDAVSYLLSALALSGVAEEQPQQAAQPDSEGTEGSASGFRLAAKSFGREVGEGVYELLRTPLLRALTITSSLGMLAGSLAAAVHVLFLVDQLSVTPSVIGVVAACSGVGSLVGAMLAGRAARILQAGKTLVVGKGLWIAGALLLASADLTGYELVAAGVSQALVGLGSTIYFVNQVSLRQAITSVRLLGRVTAARRFVLFGAATVGALIGGALGEAIGLRATLLVGAAALTLELALLYFSRVRRAKIE</sequence>
<accession>A0A6B0YNX4</accession>
<comment type="caution">
    <text evidence="9">The sequence shown here is derived from an EMBL/GenBank/DDBJ whole genome shotgun (WGS) entry which is preliminary data.</text>
</comment>
<dbReference type="EMBL" id="VXRG01000003">
    <property type="protein sequence ID" value="MXY91851.1"/>
    <property type="molecule type" value="Genomic_DNA"/>
</dbReference>
<feature type="transmembrane region" description="Helical" evidence="7">
    <location>
        <begin position="21"/>
        <end position="44"/>
    </location>
</feature>
<dbReference type="CDD" id="cd06173">
    <property type="entry name" value="MFS_MefA_like"/>
    <property type="match status" value="1"/>
</dbReference>
<reference evidence="9" key="1">
    <citation type="submission" date="2019-09" db="EMBL/GenBank/DDBJ databases">
        <title>Characterisation of the sponge microbiome using genome-centric metagenomics.</title>
        <authorList>
            <person name="Engelberts J.P."/>
            <person name="Robbins S.J."/>
            <person name="De Goeij J.M."/>
            <person name="Aranda M."/>
            <person name="Bell S.C."/>
            <person name="Webster N.S."/>
        </authorList>
    </citation>
    <scope>NUCLEOTIDE SEQUENCE</scope>
    <source>
        <strain evidence="9">SB0664_bin_27</strain>
    </source>
</reference>
<evidence type="ECO:0000256" key="6">
    <source>
        <dbReference type="ARBA" id="ARBA00023136"/>
    </source>
</evidence>
<dbReference type="PANTHER" id="PTHR23513">
    <property type="entry name" value="INTEGRAL MEMBRANE EFFLUX PROTEIN-RELATED"/>
    <property type="match status" value="1"/>
</dbReference>
<gene>
    <name evidence="9" type="ORF">F4Y42_00190</name>
</gene>
<dbReference type="Gene3D" id="1.20.1250.20">
    <property type="entry name" value="MFS general substrate transporter like domains"/>
    <property type="match status" value="1"/>
</dbReference>
<comment type="subcellular location">
    <subcellularLocation>
        <location evidence="1">Cell membrane</location>
        <topology evidence="1">Multi-pass membrane protein</topology>
    </subcellularLocation>
</comment>
<evidence type="ECO:0000259" key="8">
    <source>
        <dbReference type="PROSITE" id="PS50850"/>
    </source>
</evidence>
<dbReference type="Pfam" id="PF05977">
    <property type="entry name" value="MFS_3"/>
    <property type="match status" value="1"/>
</dbReference>
<protein>
    <submittedName>
        <fullName evidence="9">MFS transporter</fullName>
    </submittedName>
</protein>
<proteinExistence type="predicted"/>
<feature type="transmembrane region" description="Helical" evidence="7">
    <location>
        <begin position="240"/>
        <end position="263"/>
    </location>
</feature>
<evidence type="ECO:0000256" key="2">
    <source>
        <dbReference type="ARBA" id="ARBA00022448"/>
    </source>
</evidence>
<feature type="transmembrane region" description="Helical" evidence="7">
    <location>
        <begin position="50"/>
        <end position="72"/>
    </location>
</feature>
<name>A0A6B0YNX4_9CHLR</name>
<dbReference type="GO" id="GO:0005886">
    <property type="term" value="C:plasma membrane"/>
    <property type="evidence" value="ECO:0007669"/>
    <property type="project" value="UniProtKB-SubCell"/>
</dbReference>
<dbReference type="InterPro" id="IPR010290">
    <property type="entry name" value="TM_effector"/>
</dbReference>
<feature type="transmembrane region" description="Helical" evidence="7">
    <location>
        <begin position="394"/>
        <end position="414"/>
    </location>
</feature>
<dbReference type="SUPFAM" id="SSF103473">
    <property type="entry name" value="MFS general substrate transporter"/>
    <property type="match status" value="1"/>
</dbReference>
<dbReference type="PROSITE" id="PS50850">
    <property type="entry name" value="MFS"/>
    <property type="match status" value="1"/>
</dbReference>
<keyword evidence="3" id="KW-1003">Cell membrane</keyword>
<dbReference type="GO" id="GO:0022857">
    <property type="term" value="F:transmembrane transporter activity"/>
    <property type="evidence" value="ECO:0007669"/>
    <property type="project" value="InterPro"/>
</dbReference>
<evidence type="ECO:0000256" key="7">
    <source>
        <dbReference type="SAM" id="Phobius"/>
    </source>
</evidence>
<feature type="transmembrane region" description="Helical" evidence="7">
    <location>
        <begin position="79"/>
        <end position="100"/>
    </location>
</feature>
<dbReference type="AlphaFoldDB" id="A0A6B0YNX4"/>
<evidence type="ECO:0000256" key="5">
    <source>
        <dbReference type="ARBA" id="ARBA00022989"/>
    </source>
</evidence>
<organism evidence="9">
    <name type="scientific">Caldilineaceae bacterium SB0664_bin_27</name>
    <dbReference type="NCBI Taxonomy" id="2605260"/>
    <lineage>
        <taxon>Bacteria</taxon>
        <taxon>Bacillati</taxon>
        <taxon>Chloroflexota</taxon>
        <taxon>Caldilineae</taxon>
        <taxon>Caldilineales</taxon>
        <taxon>Caldilineaceae</taxon>
    </lineage>
</organism>